<protein>
    <submittedName>
        <fullName evidence="4">Sulfurtransferase</fullName>
    </submittedName>
</protein>
<name>A0ABW9RXA4_9BACT</name>
<dbReference type="CDD" id="cd01448">
    <property type="entry name" value="TST_Repeat_1"/>
    <property type="match status" value="1"/>
</dbReference>
<dbReference type="PANTHER" id="PTHR11364:SF27">
    <property type="entry name" value="SULFURTRANSFERASE"/>
    <property type="match status" value="1"/>
</dbReference>
<feature type="domain" description="Rhodanese" evidence="3">
    <location>
        <begin position="16"/>
        <end position="131"/>
    </location>
</feature>
<evidence type="ECO:0000313" key="4">
    <source>
        <dbReference type="EMBL" id="MTI28889.1"/>
    </source>
</evidence>
<dbReference type="RefSeq" id="WP_155176845.1">
    <property type="nucleotide sequence ID" value="NZ_BAAAFL010000053.1"/>
</dbReference>
<dbReference type="EMBL" id="SMLW01000674">
    <property type="protein sequence ID" value="MTI28889.1"/>
    <property type="molecule type" value="Genomic_DNA"/>
</dbReference>
<keyword evidence="1" id="KW-0808">Transferase</keyword>
<sequence>MMPLTVSPQWLHDNFDDPNLVLLDASTQDNKAGKQSAFNKLFIKGSRQFDLRAFSSRKTDLPSMLTSPNVFQKECRKLGINNTSRIVVYDNLGIYTSPRVWWMFRVMGHKNIAVLDGGLPAWIQQGFDTTPLLEQTSGTGAFTASYNPRSVAEIDQVISNLSTKRALVIDARSPGRFNGTASEPRAGLRSGHIPHSVNVPFEKVLENGIYKSREALRDIFKPIITKDKPLIFSCGSGVTACIVLLACEMVYKNDKAVFDGSWTQWALTEGLSIEASIE</sequence>
<accession>A0ABW9RXA4</accession>
<dbReference type="Proteomes" id="UP000798808">
    <property type="component" value="Unassembled WGS sequence"/>
</dbReference>
<evidence type="ECO:0000313" key="5">
    <source>
        <dbReference type="Proteomes" id="UP000798808"/>
    </source>
</evidence>
<evidence type="ECO:0000256" key="2">
    <source>
        <dbReference type="ARBA" id="ARBA00022737"/>
    </source>
</evidence>
<proteinExistence type="predicted"/>
<dbReference type="InterPro" id="IPR001763">
    <property type="entry name" value="Rhodanese-like_dom"/>
</dbReference>
<dbReference type="PROSITE" id="PS50206">
    <property type="entry name" value="RHODANESE_3"/>
    <property type="match status" value="2"/>
</dbReference>
<dbReference type="InterPro" id="IPR045078">
    <property type="entry name" value="TST/MPST-like"/>
</dbReference>
<dbReference type="CDD" id="cd01449">
    <property type="entry name" value="TST_Repeat_2"/>
    <property type="match status" value="1"/>
</dbReference>
<reference evidence="4 5" key="1">
    <citation type="submission" date="2019-02" db="EMBL/GenBank/DDBJ databases">
        <authorList>
            <person name="Goldberg S.R."/>
            <person name="Haltli B.A."/>
            <person name="Correa H."/>
            <person name="Russell K.G."/>
        </authorList>
    </citation>
    <scope>NUCLEOTIDE SEQUENCE [LARGE SCALE GENOMIC DNA]</scope>
    <source>
        <strain evidence="4 5">JCM 16186</strain>
    </source>
</reference>
<dbReference type="PANTHER" id="PTHR11364">
    <property type="entry name" value="THIOSULFATE SULFERTANSFERASE"/>
    <property type="match status" value="1"/>
</dbReference>
<evidence type="ECO:0000259" key="3">
    <source>
        <dbReference type="PROSITE" id="PS50206"/>
    </source>
</evidence>
<feature type="domain" description="Rhodanese" evidence="3">
    <location>
        <begin position="162"/>
        <end position="274"/>
    </location>
</feature>
<dbReference type="SUPFAM" id="SSF52821">
    <property type="entry name" value="Rhodanese/Cell cycle control phosphatase"/>
    <property type="match status" value="2"/>
</dbReference>
<gene>
    <name evidence="4" type="ORF">E1163_28270</name>
</gene>
<dbReference type="InterPro" id="IPR036873">
    <property type="entry name" value="Rhodanese-like_dom_sf"/>
</dbReference>
<keyword evidence="2" id="KW-0677">Repeat</keyword>
<keyword evidence="5" id="KW-1185">Reference proteome</keyword>
<organism evidence="4 5">
    <name type="scientific">Fulvivirga kasyanovii</name>
    <dbReference type="NCBI Taxonomy" id="396812"/>
    <lineage>
        <taxon>Bacteria</taxon>
        <taxon>Pseudomonadati</taxon>
        <taxon>Bacteroidota</taxon>
        <taxon>Cytophagia</taxon>
        <taxon>Cytophagales</taxon>
        <taxon>Fulvivirgaceae</taxon>
        <taxon>Fulvivirga</taxon>
    </lineage>
</organism>
<dbReference type="Gene3D" id="3.40.250.10">
    <property type="entry name" value="Rhodanese-like domain"/>
    <property type="match status" value="2"/>
</dbReference>
<evidence type="ECO:0000256" key="1">
    <source>
        <dbReference type="ARBA" id="ARBA00022679"/>
    </source>
</evidence>
<comment type="caution">
    <text evidence="4">The sequence shown here is derived from an EMBL/GenBank/DDBJ whole genome shotgun (WGS) entry which is preliminary data.</text>
</comment>
<dbReference type="SMART" id="SM00450">
    <property type="entry name" value="RHOD"/>
    <property type="match status" value="2"/>
</dbReference>
<dbReference type="Pfam" id="PF00581">
    <property type="entry name" value="Rhodanese"/>
    <property type="match status" value="2"/>
</dbReference>